<evidence type="ECO:0000313" key="2">
    <source>
        <dbReference type="EMBL" id="OMQ18510.1"/>
    </source>
</evidence>
<gene>
    <name evidence="2" type="ORF">BMI79_21925</name>
</gene>
<dbReference type="CDD" id="cd02440">
    <property type="entry name" value="AdoMet_MTases"/>
    <property type="match status" value="1"/>
</dbReference>
<accession>A0A1S8CE69</accession>
<dbReference type="InterPro" id="IPR013216">
    <property type="entry name" value="Methyltransf_11"/>
</dbReference>
<dbReference type="GO" id="GO:0008757">
    <property type="term" value="F:S-adenosylmethionine-dependent methyltransferase activity"/>
    <property type="evidence" value="ECO:0007669"/>
    <property type="project" value="InterPro"/>
</dbReference>
<dbReference type="Gene3D" id="3.40.50.150">
    <property type="entry name" value="Vaccinia Virus protein VP39"/>
    <property type="match status" value="1"/>
</dbReference>
<sequence length="239" mass="27030">MKPAHTLQKLTSPYSWAGLPWGEYYREALEQQLQPWWAKLFGFHLLKLGNLSAALDTEKCAISHQVNVGLAGDNLHVLADPYQLPFAAKSVDACLLAHTLSYADDPHRLLREVDRVMIDDGWLVISSFNPFSLLGLGKLIPGLRTRQPYVSRMFTQMRLLDWLSLLNYEVLEQTRFHVLPWQRKGGRFLSTHLPALGCMSMIVARKRTLPLTPTPMKVGARKPALSRAVGATKSYRKLP</sequence>
<dbReference type="GO" id="GO:0032259">
    <property type="term" value="P:methylation"/>
    <property type="evidence" value="ECO:0007669"/>
    <property type="project" value="UniProtKB-KW"/>
</dbReference>
<dbReference type="Proteomes" id="UP000216021">
    <property type="component" value="Unassembled WGS sequence"/>
</dbReference>
<evidence type="ECO:0000259" key="1">
    <source>
        <dbReference type="Pfam" id="PF08241"/>
    </source>
</evidence>
<reference evidence="2 3" key="1">
    <citation type="submission" date="2016-11" db="EMBL/GenBank/DDBJ databases">
        <title>Rahnella oryzae sp. nov., isolated from rice root.</title>
        <authorList>
            <person name="Zhang X.-X."/>
            <person name="Zhang J."/>
        </authorList>
    </citation>
    <scope>NUCLEOTIDE SEQUENCE [LARGE SCALE GENOMIC DNA]</scope>
    <source>
        <strain evidence="2 3">J11-6</strain>
    </source>
</reference>
<keyword evidence="3" id="KW-1185">Reference proteome</keyword>
<name>A0A1S8CE69_9GAMM</name>
<proteinExistence type="predicted"/>
<dbReference type="RefSeq" id="WP_076944387.1">
    <property type="nucleotide sequence ID" value="NZ_MOXD01000027.1"/>
</dbReference>
<dbReference type="InterPro" id="IPR029063">
    <property type="entry name" value="SAM-dependent_MTases_sf"/>
</dbReference>
<dbReference type="OrthoDB" id="6191410at2"/>
<comment type="caution">
    <text evidence="2">The sequence shown here is derived from an EMBL/GenBank/DDBJ whole genome shotgun (WGS) entry which is preliminary data.</text>
</comment>
<feature type="domain" description="Methyltransferase type 11" evidence="1">
    <location>
        <begin position="77"/>
        <end position="125"/>
    </location>
</feature>
<evidence type="ECO:0000313" key="3">
    <source>
        <dbReference type="Proteomes" id="UP000216021"/>
    </source>
</evidence>
<protein>
    <submittedName>
        <fullName evidence="2">SAM-dependent methyltransferase</fullName>
    </submittedName>
</protein>
<dbReference type="PANTHER" id="PTHR43036:SF2">
    <property type="entry name" value="OS04G0481300 PROTEIN"/>
    <property type="match status" value="1"/>
</dbReference>
<keyword evidence="2" id="KW-0489">Methyltransferase</keyword>
<dbReference type="STRING" id="2034155.BMI79_21925"/>
<organism evidence="2 3">
    <name type="scientific">Serratia oryzae</name>
    <dbReference type="NCBI Taxonomy" id="2034155"/>
    <lineage>
        <taxon>Bacteria</taxon>
        <taxon>Pseudomonadati</taxon>
        <taxon>Pseudomonadota</taxon>
        <taxon>Gammaproteobacteria</taxon>
        <taxon>Enterobacterales</taxon>
        <taxon>Yersiniaceae</taxon>
        <taxon>Serratia</taxon>
    </lineage>
</organism>
<dbReference type="PANTHER" id="PTHR43036">
    <property type="entry name" value="OSJNBB0011N17.9 PROTEIN"/>
    <property type="match status" value="1"/>
</dbReference>
<dbReference type="AlphaFoldDB" id="A0A1S8CE69"/>
<dbReference type="Pfam" id="PF08241">
    <property type="entry name" value="Methyltransf_11"/>
    <property type="match status" value="1"/>
</dbReference>
<dbReference type="SUPFAM" id="SSF53335">
    <property type="entry name" value="S-adenosyl-L-methionine-dependent methyltransferases"/>
    <property type="match status" value="1"/>
</dbReference>
<dbReference type="EMBL" id="MOXD01000027">
    <property type="protein sequence ID" value="OMQ18510.1"/>
    <property type="molecule type" value="Genomic_DNA"/>
</dbReference>
<keyword evidence="2" id="KW-0808">Transferase</keyword>